<dbReference type="Proteomes" id="UP001230649">
    <property type="component" value="Unassembled WGS sequence"/>
</dbReference>
<evidence type="ECO:0000313" key="1">
    <source>
        <dbReference type="EMBL" id="KAJ9117997.1"/>
    </source>
</evidence>
<organism evidence="1 2">
    <name type="scientific">Naganishia adeliensis</name>
    <dbReference type="NCBI Taxonomy" id="92952"/>
    <lineage>
        <taxon>Eukaryota</taxon>
        <taxon>Fungi</taxon>
        <taxon>Dikarya</taxon>
        <taxon>Basidiomycota</taxon>
        <taxon>Agaricomycotina</taxon>
        <taxon>Tremellomycetes</taxon>
        <taxon>Filobasidiales</taxon>
        <taxon>Filobasidiaceae</taxon>
        <taxon>Naganishia</taxon>
    </lineage>
</organism>
<protein>
    <submittedName>
        <fullName evidence="1">Uncharacterized protein</fullName>
    </submittedName>
</protein>
<reference evidence="1" key="1">
    <citation type="submission" date="2023-04" db="EMBL/GenBank/DDBJ databases">
        <title>Draft Genome sequencing of Naganishia species isolated from polar environments using Oxford Nanopore Technology.</title>
        <authorList>
            <person name="Leo P."/>
            <person name="Venkateswaran K."/>
        </authorList>
    </citation>
    <scope>NUCLEOTIDE SEQUENCE</scope>
    <source>
        <strain evidence="1">MNA-CCFEE 5262</strain>
    </source>
</reference>
<evidence type="ECO:0000313" key="2">
    <source>
        <dbReference type="Proteomes" id="UP001230649"/>
    </source>
</evidence>
<accession>A0ACC2X280</accession>
<gene>
    <name evidence="1" type="ORF">QFC20_000278</name>
</gene>
<name>A0ACC2X280_9TREE</name>
<keyword evidence="2" id="KW-1185">Reference proteome</keyword>
<comment type="caution">
    <text evidence="1">The sequence shown here is derived from an EMBL/GenBank/DDBJ whole genome shotgun (WGS) entry which is preliminary data.</text>
</comment>
<sequence length="218" mass="24220">MHTHAPASYDSESKPVVEGLEIVQTNEKGEVASSQHADALAGIDAEPVEFDLAASKRLARKMDIHNVPIVALCYLFAFIDRTNIGNARLAGIEKDLKLVGYDYNTLLSSEYRLEHCYYLPILTRIISLLCQLYRLVNPVEALFIAWLMPILSFAVVFELPANLFTKWFGPGKAIPLYTIVFGILSIAMAFVKDFGASLAVRFLLGYVTLLLFGILSQC</sequence>
<proteinExistence type="predicted"/>
<dbReference type="EMBL" id="JASBWS010000001">
    <property type="protein sequence ID" value="KAJ9117997.1"/>
    <property type="molecule type" value="Genomic_DNA"/>
</dbReference>